<feature type="transmembrane region" description="Helical" evidence="1">
    <location>
        <begin position="100"/>
        <end position="123"/>
    </location>
</feature>
<gene>
    <name evidence="2" type="ORF">RLT85_11630</name>
</gene>
<comment type="caution">
    <text evidence="2">The sequence shown here is derived from an EMBL/GenBank/DDBJ whole genome shotgun (WGS) entry which is preliminary data.</text>
</comment>
<name>A0ABU2KKU8_9FLAO</name>
<feature type="transmembrane region" description="Helical" evidence="1">
    <location>
        <begin position="12"/>
        <end position="36"/>
    </location>
</feature>
<keyword evidence="1" id="KW-0472">Membrane</keyword>
<accession>A0ABU2KKU8</accession>
<protein>
    <submittedName>
        <fullName evidence="2">DUF2975 domain-containing protein</fullName>
    </submittedName>
</protein>
<dbReference type="Pfam" id="PF11188">
    <property type="entry name" value="DUF2975"/>
    <property type="match status" value="1"/>
</dbReference>
<dbReference type="RefSeq" id="WP_311402224.1">
    <property type="nucleotide sequence ID" value="NZ_JAVRBG010000011.1"/>
</dbReference>
<feature type="transmembrane region" description="Helical" evidence="1">
    <location>
        <begin position="56"/>
        <end position="79"/>
    </location>
</feature>
<evidence type="ECO:0000313" key="3">
    <source>
        <dbReference type="Proteomes" id="UP001182991"/>
    </source>
</evidence>
<keyword evidence="1" id="KW-0812">Transmembrane</keyword>
<proteinExistence type="predicted"/>
<keyword evidence="3" id="KW-1185">Reference proteome</keyword>
<dbReference type="InterPro" id="IPR021354">
    <property type="entry name" value="DUF2975"/>
</dbReference>
<dbReference type="Proteomes" id="UP001182991">
    <property type="component" value="Unassembled WGS sequence"/>
</dbReference>
<keyword evidence="1" id="KW-1133">Transmembrane helix</keyword>
<organism evidence="2 3">
    <name type="scientific">Mesonia ostreae</name>
    <dbReference type="NCBI Taxonomy" id="861110"/>
    <lineage>
        <taxon>Bacteria</taxon>
        <taxon>Pseudomonadati</taxon>
        <taxon>Bacteroidota</taxon>
        <taxon>Flavobacteriia</taxon>
        <taxon>Flavobacteriales</taxon>
        <taxon>Flavobacteriaceae</taxon>
        <taxon>Mesonia</taxon>
    </lineage>
</organism>
<sequence length="169" mass="19505">MRKLILLKSLVDFIWIVTGVPAILLGIALIPCLFIYTSIFETFSILPEETLVTNNFLVQFMVLILILSFLSSMYSFYLFRKIIRYFQKAQPFDLFVINSFNKIGWILSIAGLVSSITLILLRLMLESRITIRLGATPYLIMICLGLFFMVLSETFRVAKNQKEENELTI</sequence>
<evidence type="ECO:0000256" key="1">
    <source>
        <dbReference type="SAM" id="Phobius"/>
    </source>
</evidence>
<dbReference type="EMBL" id="JAVRBG010000011">
    <property type="protein sequence ID" value="MDT0295283.1"/>
    <property type="molecule type" value="Genomic_DNA"/>
</dbReference>
<reference evidence="3" key="1">
    <citation type="submission" date="2023-07" db="EMBL/GenBank/DDBJ databases">
        <title>Isolating and identifying novel microbial strains from the Mariana Trench.</title>
        <authorList>
            <person name="Fu H."/>
        </authorList>
    </citation>
    <scope>NUCLEOTIDE SEQUENCE [LARGE SCALE GENOMIC DNA]</scope>
    <source>
        <strain evidence="3">T-y2</strain>
    </source>
</reference>
<feature type="transmembrane region" description="Helical" evidence="1">
    <location>
        <begin position="129"/>
        <end position="151"/>
    </location>
</feature>
<evidence type="ECO:0000313" key="2">
    <source>
        <dbReference type="EMBL" id="MDT0295283.1"/>
    </source>
</evidence>